<feature type="compositionally biased region" description="Polar residues" evidence="2">
    <location>
        <begin position="210"/>
        <end position="223"/>
    </location>
</feature>
<comment type="caution">
    <text evidence="5">The sequence shown here is derived from an EMBL/GenBank/DDBJ whole genome shotgun (WGS) entry which is preliminary data.</text>
</comment>
<feature type="domain" description="DnaB/C C-terminal" evidence="3">
    <location>
        <begin position="128"/>
        <end position="200"/>
    </location>
</feature>
<dbReference type="Gene3D" id="1.10.10.630">
    <property type="entry name" value="DnaD domain-like"/>
    <property type="match status" value="1"/>
</dbReference>
<dbReference type="InterPro" id="IPR034829">
    <property type="entry name" value="DnaD-like_sf"/>
</dbReference>
<reference evidence="5 6" key="1">
    <citation type="journal article" date="2021" name="Sci. Rep.">
        <title>The distribution of antibiotic resistance genes in chicken gut microbiota commensals.</title>
        <authorList>
            <person name="Juricova H."/>
            <person name="Matiasovicova J."/>
            <person name="Kubasova T."/>
            <person name="Cejkova D."/>
            <person name="Rychlik I."/>
        </authorList>
    </citation>
    <scope>NUCLEOTIDE SEQUENCE [LARGE SCALE GENOMIC DNA]</scope>
    <source>
        <strain evidence="5 6">An574</strain>
    </source>
</reference>
<dbReference type="NCBIfam" id="TIGR01446">
    <property type="entry name" value="DnaD_dom"/>
    <property type="match status" value="1"/>
</dbReference>
<keyword evidence="6" id="KW-1185">Reference proteome</keyword>
<dbReference type="InterPro" id="IPR053162">
    <property type="entry name" value="DnaD"/>
</dbReference>
<dbReference type="InterPro" id="IPR053843">
    <property type="entry name" value="DnaD_N"/>
</dbReference>
<feature type="domain" description="DnaD N-terminal" evidence="4">
    <location>
        <begin position="15"/>
        <end position="112"/>
    </location>
</feature>
<dbReference type="Pfam" id="PF07261">
    <property type="entry name" value="DnaB_2"/>
    <property type="match status" value="1"/>
</dbReference>
<feature type="region of interest" description="Disordered" evidence="2">
    <location>
        <begin position="206"/>
        <end position="242"/>
    </location>
</feature>
<dbReference type="EMBL" id="JACJKU010000002">
    <property type="protein sequence ID" value="MBM6939964.1"/>
    <property type="molecule type" value="Genomic_DNA"/>
</dbReference>
<evidence type="ECO:0000256" key="2">
    <source>
        <dbReference type="SAM" id="MobiDB-lite"/>
    </source>
</evidence>
<name>A0ABS2GX81_9LACO</name>
<accession>A0ABS2GX81</accession>
<proteinExistence type="inferred from homology"/>
<dbReference type="PANTHER" id="PTHR37293">
    <property type="entry name" value="PHAGE REPLICATION PROTEIN-RELATED"/>
    <property type="match status" value="1"/>
</dbReference>
<evidence type="ECO:0000256" key="1">
    <source>
        <dbReference type="ARBA" id="ARBA00093462"/>
    </source>
</evidence>
<dbReference type="InterPro" id="IPR036388">
    <property type="entry name" value="WH-like_DNA-bd_sf"/>
</dbReference>
<dbReference type="InterPro" id="IPR006343">
    <property type="entry name" value="DnaB/C_C"/>
</dbReference>
<comment type="similarity">
    <text evidence="1">Belongs to the DnaB/DnaD family.</text>
</comment>
<dbReference type="Proteomes" id="UP000785625">
    <property type="component" value="Unassembled WGS sequence"/>
</dbReference>
<organism evidence="5 6">
    <name type="scientific">Limosilactobacillus coleohominis</name>
    <dbReference type="NCBI Taxonomy" id="181675"/>
    <lineage>
        <taxon>Bacteria</taxon>
        <taxon>Bacillati</taxon>
        <taxon>Bacillota</taxon>
        <taxon>Bacilli</taxon>
        <taxon>Lactobacillales</taxon>
        <taxon>Lactobacillaceae</taxon>
        <taxon>Limosilactobacillus</taxon>
    </lineage>
</organism>
<dbReference type="RefSeq" id="WP_178661622.1">
    <property type="nucleotide sequence ID" value="NZ_CALVGD010000090.1"/>
</dbReference>
<protein>
    <submittedName>
        <fullName evidence="5">DnaD domain protein</fullName>
    </submittedName>
</protein>
<dbReference type="Gene3D" id="1.10.10.10">
    <property type="entry name" value="Winged helix-like DNA-binding domain superfamily/Winged helix DNA-binding domain"/>
    <property type="match status" value="1"/>
</dbReference>
<evidence type="ECO:0000313" key="5">
    <source>
        <dbReference type="EMBL" id="MBM6939964.1"/>
    </source>
</evidence>
<dbReference type="SUPFAM" id="SSF158499">
    <property type="entry name" value="DnaD domain-like"/>
    <property type="match status" value="1"/>
</dbReference>
<evidence type="ECO:0000259" key="4">
    <source>
        <dbReference type="Pfam" id="PF21984"/>
    </source>
</evidence>
<sequence length="242" mass="28154">MDFIEKYINAGSTSISNILLHHYHQIGMSTSELMVYLELRSYIDRGQGDPAVKQIAEHLGTSEDQVYDLINQMVKDKLMVQKMKKSDDGKESLVYDFSPLIHKLTRLVENGEDVKQQKQTQNERQKLFTMLETEFGRMLNPIEMSLVNDWIDQDHYDIEVIKLALRETVLNGKYNFKYMDRILSNWDHQNLKTPQAVQAALRQFDEQHHYSSGQSKSTPQPSGHQIPIFKLDSLKDQKHKGN</sequence>
<dbReference type="Pfam" id="PF21984">
    <property type="entry name" value="DnaD_N"/>
    <property type="match status" value="1"/>
</dbReference>
<evidence type="ECO:0000313" key="6">
    <source>
        <dbReference type="Proteomes" id="UP000785625"/>
    </source>
</evidence>
<gene>
    <name evidence="5" type="ORF">H5975_00415</name>
</gene>
<dbReference type="PANTHER" id="PTHR37293:SF6">
    <property type="entry name" value="DNA REPLICATION PROTEIN DNAD"/>
    <property type="match status" value="1"/>
</dbReference>
<evidence type="ECO:0000259" key="3">
    <source>
        <dbReference type="Pfam" id="PF07261"/>
    </source>
</evidence>